<name>A0A2T2N4Z2_CORCC</name>
<dbReference type="AlphaFoldDB" id="A0A2T2N4Z2"/>
<evidence type="ECO:0000256" key="1">
    <source>
        <dbReference type="SAM" id="MobiDB-lite"/>
    </source>
</evidence>
<gene>
    <name evidence="2" type="ORF">BS50DRAFT_201502</name>
</gene>
<accession>A0A2T2N4Z2</accession>
<evidence type="ECO:0000313" key="3">
    <source>
        <dbReference type="Proteomes" id="UP000240883"/>
    </source>
</evidence>
<feature type="region of interest" description="Disordered" evidence="1">
    <location>
        <begin position="202"/>
        <end position="224"/>
    </location>
</feature>
<evidence type="ECO:0000313" key="2">
    <source>
        <dbReference type="EMBL" id="PSN60515.1"/>
    </source>
</evidence>
<dbReference type="EMBL" id="KZ678148">
    <property type="protein sequence ID" value="PSN60515.1"/>
    <property type="molecule type" value="Genomic_DNA"/>
</dbReference>
<keyword evidence="3" id="KW-1185">Reference proteome</keyword>
<feature type="region of interest" description="Disordered" evidence="1">
    <location>
        <begin position="104"/>
        <end position="123"/>
    </location>
</feature>
<feature type="compositionally biased region" description="Basic and acidic residues" evidence="1">
    <location>
        <begin position="162"/>
        <end position="190"/>
    </location>
</feature>
<dbReference type="Proteomes" id="UP000240883">
    <property type="component" value="Unassembled WGS sequence"/>
</dbReference>
<feature type="region of interest" description="Disordered" evidence="1">
    <location>
        <begin position="140"/>
        <end position="190"/>
    </location>
</feature>
<proteinExistence type="predicted"/>
<reference evidence="2 3" key="1">
    <citation type="journal article" date="2018" name="Front. Microbiol.">
        <title>Genome-Wide Analysis of Corynespora cassiicola Leaf Fall Disease Putative Effectors.</title>
        <authorList>
            <person name="Lopez D."/>
            <person name="Ribeiro S."/>
            <person name="Label P."/>
            <person name="Fumanal B."/>
            <person name="Venisse J.S."/>
            <person name="Kohler A."/>
            <person name="de Oliveira R.R."/>
            <person name="Labutti K."/>
            <person name="Lipzen A."/>
            <person name="Lail K."/>
            <person name="Bauer D."/>
            <person name="Ohm R.A."/>
            <person name="Barry K.W."/>
            <person name="Spatafora J."/>
            <person name="Grigoriev I.V."/>
            <person name="Martin F.M."/>
            <person name="Pujade-Renaud V."/>
        </authorList>
    </citation>
    <scope>NUCLEOTIDE SEQUENCE [LARGE SCALE GENOMIC DNA]</scope>
    <source>
        <strain evidence="2 3">Philippines</strain>
    </source>
</reference>
<protein>
    <submittedName>
        <fullName evidence="2">Uncharacterized protein</fullName>
    </submittedName>
</protein>
<organism evidence="2 3">
    <name type="scientific">Corynespora cassiicola Philippines</name>
    <dbReference type="NCBI Taxonomy" id="1448308"/>
    <lineage>
        <taxon>Eukaryota</taxon>
        <taxon>Fungi</taxon>
        <taxon>Dikarya</taxon>
        <taxon>Ascomycota</taxon>
        <taxon>Pezizomycotina</taxon>
        <taxon>Dothideomycetes</taxon>
        <taxon>Pleosporomycetidae</taxon>
        <taxon>Pleosporales</taxon>
        <taxon>Corynesporascaceae</taxon>
        <taxon>Corynespora</taxon>
    </lineage>
</organism>
<sequence length="224" mass="24051">MLEELKPIVCRAPTHGKPIFPPHTSSLRQSADQMRTQDRMRQTGALPAHTLILLPCSHPGTVALRACQWGFPREGKCQPADGSLSVPAVGGGGDLVSDAISLPSREKSHGASRRWKGEAAHPRPCADRNSRFCLAGRQSRAPPHLSARARPPTADSQAAVKGELRRERGYGIEAPERDANTTEGRGQRAESRWRVLYTEVSLSGGVEGSPDAPGAGNYSEHSAI</sequence>